<evidence type="ECO:0000256" key="1">
    <source>
        <dbReference type="SAM" id="MobiDB-lite"/>
    </source>
</evidence>
<proteinExistence type="predicted"/>
<organism evidence="3 4">
    <name type="scientific">Crenichthys baileyi</name>
    <name type="common">White River springfish</name>
    <dbReference type="NCBI Taxonomy" id="28760"/>
    <lineage>
        <taxon>Eukaryota</taxon>
        <taxon>Metazoa</taxon>
        <taxon>Chordata</taxon>
        <taxon>Craniata</taxon>
        <taxon>Vertebrata</taxon>
        <taxon>Euteleostomi</taxon>
        <taxon>Actinopterygii</taxon>
        <taxon>Neopterygii</taxon>
        <taxon>Teleostei</taxon>
        <taxon>Neoteleostei</taxon>
        <taxon>Acanthomorphata</taxon>
        <taxon>Ovalentaria</taxon>
        <taxon>Atherinomorphae</taxon>
        <taxon>Cyprinodontiformes</taxon>
        <taxon>Goodeidae</taxon>
        <taxon>Crenichthys</taxon>
    </lineage>
</organism>
<feature type="region of interest" description="Disordered" evidence="1">
    <location>
        <begin position="85"/>
        <end position="119"/>
    </location>
</feature>
<protein>
    <submittedName>
        <fullName evidence="3">Uncharacterized protein</fullName>
    </submittedName>
</protein>
<sequence>MPLLVTVTLPVCLHFGVLRLVKPDRIFPPNTDLVDKRQEVTLDLFTYLSREAVKTLHHSVGLLVPQSAYDGSRLAIPCPGTGPLSRFSSSPPLHQAAKLTSSSRRKTRQHGATSCSSASKEEFPMSVAATAGLRGAVAVQPTPGLRSAAAVKPTSGLQSAFSPCLPHLHVADASAPVIKGLCDASGPAPATEGLCDASGPAPATEGLGNASAPVHATEGLGAPAMPPRLVGSTLQLQSSLWDGSTLQPLL</sequence>
<keyword evidence="2" id="KW-0732">Signal</keyword>
<evidence type="ECO:0000256" key="2">
    <source>
        <dbReference type="SAM" id="SignalP"/>
    </source>
</evidence>
<dbReference type="AlphaFoldDB" id="A0AAV9R3Q1"/>
<feature type="compositionally biased region" description="Polar residues" evidence="1">
    <location>
        <begin position="86"/>
        <end position="102"/>
    </location>
</feature>
<reference evidence="3 4" key="1">
    <citation type="submission" date="2021-06" db="EMBL/GenBank/DDBJ databases">
        <authorList>
            <person name="Palmer J.M."/>
        </authorList>
    </citation>
    <scope>NUCLEOTIDE SEQUENCE [LARGE SCALE GENOMIC DNA]</scope>
    <source>
        <strain evidence="3 4">MEX-2019</strain>
        <tissue evidence="3">Muscle</tissue>
    </source>
</reference>
<accession>A0AAV9R3Q1</accession>
<evidence type="ECO:0000313" key="4">
    <source>
        <dbReference type="Proteomes" id="UP001311232"/>
    </source>
</evidence>
<feature type="region of interest" description="Disordered" evidence="1">
    <location>
        <begin position="189"/>
        <end position="224"/>
    </location>
</feature>
<feature type="signal peptide" evidence="2">
    <location>
        <begin position="1"/>
        <end position="23"/>
    </location>
</feature>
<keyword evidence="4" id="KW-1185">Reference proteome</keyword>
<evidence type="ECO:0000313" key="3">
    <source>
        <dbReference type="EMBL" id="KAK5602930.1"/>
    </source>
</evidence>
<dbReference type="EMBL" id="JAHHUM010002598">
    <property type="protein sequence ID" value="KAK5602930.1"/>
    <property type="molecule type" value="Genomic_DNA"/>
</dbReference>
<feature type="chain" id="PRO_5043698658" evidence="2">
    <location>
        <begin position="24"/>
        <end position="250"/>
    </location>
</feature>
<dbReference type="Proteomes" id="UP001311232">
    <property type="component" value="Unassembled WGS sequence"/>
</dbReference>
<comment type="caution">
    <text evidence="3">The sequence shown here is derived from an EMBL/GenBank/DDBJ whole genome shotgun (WGS) entry which is preliminary data.</text>
</comment>
<name>A0AAV9R3Q1_9TELE</name>
<gene>
    <name evidence="3" type="ORF">CRENBAI_019541</name>
</gene>